<dbReference type="Gene3D" id="2.60.40.1240">
    <property type="match status" value="1"/>
</dbReference>
<gene>
    <name evidence="2" type="ORF">BsIDN1_04840</name>
</gene>
<reference evidence="2 3" key="1">
    <citation type="submission" date="2019-12" db="EMBL/GenBank/DDBJ databases">
        <title>Full genome sequence of a Bacillus safensis strain isolated from commercially available natto in Indonesia.</title>
        <authorList>
            <person name="Yoshida M."/>
            <person name="Uomi M."/>
            <person name="Waturangi D."/>
            <person name="Ekaputri J.J."/>
            <person name="Setiamarga D.H.E."/>
        </authorList>
    </citation>
    <scope>NUCLEOTIDE SEQUENCE [LARGE SCALE GENOMIC DNA]</scope>
    <source>
        <strain evidence="2 3">IDN1</strain>
    </source>
</reference>
<accession>A0A5S9M5R4</accession>
<dbReference type="AlphaFoldDB" id="A0A5S9M5R4"/>
<proteinExistence type="predicted"/>
<organism evidence="2 3">
    <name type="scientific">Bacillus safensis</name>
    <dbReference type="NCBI Taxonomy" id="561879"/>
    <lineage>
        <taxon>Bacteria</taxon>
        <taxon>Bacillati</taxon>
        <taxon>Bacillota</taxon>
        <taxon>Bacilli</taxon>
        <taxon>Bacillales</taxon>
        <taxon>Bacillaceae</taxon>
        <taxon>Bacillus</taxon>
    </lineage>
</organism>
<evidence type="ECO:0000313" key="2">
    <source>
        <dbReference type="EMBL" id="BBP86866.1"/>
    </source>
</evidence>
<dbReference type="EMBL" id="AP021906">
    <property type="protein sequence ID" value="BBP86866.1"/>
    <property type="molecule type" value="Genomic_DNA"/>
</dbReference>
<protein>
    <submittedName>
        <fullName evidence="2">Uncharacterized protein</fullName>
    </submittedName>
</protein>
<keyword evidence="1" id="KW-0732">Signal</keyword>
<evidence type="ECO:0000256" key="1">
    <source>
        <dbReference type="ARBA" id="ARBA00022729"/>
    </source>
</evidence>
<dbReference type="InterPro" id="IPR029050">
    <property type="entry name" value="Immunoprotect_excell_Ig-like"/>
</dbReference>
<name>A0A5S9M5R4_BACIA</name>
<sequence length="68" mass="7575">MNKGKSLSGALYFLVDKGKKYQFVYQDSIKKNSDSIQIDLDGNKILDSAKKLDNPAKALSAYTDIIVF</sequence>
<evidence type="ECO:0000313" key="3">
    <source>
        <dbReference type="Proteomes" id="UP000464658"/>
    </source>
</evidence>
<dbReference type="Proteomes" id="UP000464658">
    <property type="component" value="Chromosome"/>
</dbReference>